<dbReference type="EMBL" id="KZ302278">
    <property type="protein sequence ID" value="PFH45853.1"/>
    <property type="molecule type" value="Genomic_DNA"/>
</dbReference>
<feature type="region of interest" description="Disordered" evidence="1">
    <location>
        <begin position="157"/>
        <end position="240"/>
    </location>
</feature>
<feature type="signal peptide" evidence="2">
    <location>
        <begin position="1"/>
        <end position="23"/>
    </location>
</feature>
<dbReference type="InterPro" id="IPR036412">
    <property type="entry name" value="HAD-like_sf"/>
</dbReference>
<dbReference type="FunFam" id="3.40.50.2000:FF:000036">
    <property type="entry name" value="Alpha,alpha-trehalose-phosphate synthase subunit Tps2"/>
    <property type="match status" value="1"/>
</dbReference>
<evidence type="ECO:0000313" key="3">
    <source>
        <dbReference type="EMBL" id="PFH45853.1"/>
    </source>
</evidence>
<dbReference type="Gene3D" id="3.40.50.2000">
    <property type="entry name" value="Glycogen Phosphorylase B"/>
    <property type="match status" value="2"/>
</dbReference>
<feature type="compositionally biased region" description="Basic residues" evidence="1">
    <location>
        <begin position="197"/>
        <end position="206"/>
    </location>
</feature>
<dbReference type="Pfam" id="PF02358">
    <property type="entry name" value="Trehalose_PPase"/>
    <property type="match status" value="1"/>
</dbReference>
<accession>A0A2A9NDY3</accession>
<dbReference type="SUPFAM" id="SSF53756">
    <property type="entry name" value="UDP-Glycosyltransferase/glycogen phosphorylase"/>
    <property type="match status" value="1"/>
</dbReference>
<reference evidence="3 4" key="1">
    <citation type="submission" date="2014-02" db="EMBL/GenBank/DDBJ databases">
        <title>Transposable element dynamics among asymbiotic and ectomycorrhizal Amanita fungi.</title>
        <authorList>
            <consortium name="DOE Joint Genome Institute"/>
            <person name="Hess J."/>
            <person name="Skrede I."/>
            <person name="Wolfe B."/>
            <person name="LaButti K."/>
            <person name="Ohm R.A."/>
            <person name="Grigoriev I.V."/>
            <person name="Pringle A."/>
        </authorList>
    </citation>
    <scope>NUCLEOTIDE SEQUENCE [LARGE SCALE GENOMIC DNA]</scope>
    <source>
        <strain evidence="3 4">SKay4041</strain>
    </source>
</reference>
<dbReference type="SUPFAM" id="SSF56784">
    <property type="entry name" value="HAD-like"/>
    <property type="match status" value="1"/>
</dbReference>
<feature type="compositionally biased region" description="Polar residues" evidence="1">
    <location>
        <begin position="219"/>
        <end position="228"/>
    </location>
</feature>
<dbReference type="OrthoDB" id="755951at2759"/>
<keyword evidence="3" id="KW-0808">Transferase</keyword>
<dbReference type="Proteomes" id="UP000242287">
    <property type="component" value="Unassembled WGS sequence"/>
</dbReference>
<feature type="region of interest" description="Disordered" evidence="1">
    <location>
        <begin position="54"/>
        <end position="94"/>
    </location>
</feature>
<name>A0A2A9NDY3_9AGAR</name>
<dbReference type="PANTHER" id="PTHR10788:SF15">
    <property type="entry name" value="TREHALOSE SYNTHASE COMPLEX REGULATORY SUBUNIT TPS3-RELATED"/>
    <property type="match status" value="1"/>
</dbReference>
<dbReference type="GO" id="GO:0005946">
    <property type="term" value="C:alpha,alpha-trehalose-phosphate synthase complex (UDP-forming)"/>
    <property type="evidence" value="ECO:0007669"/>
    <property type="project" value="TreeGrafter"/>
</dbReference>
<dbReference type="GO" id="GO:0004805">
    <property type="term" value="F:trehalose-phosphatase activity"/>
    <property type="evidence" value="ECO:0007669"/>
    <property type="project" value="TreeGrafter"/>
</dbReference>
<keyword evidence="4" id="KW-1185">Reference proteome</keyword>
<dbReference type="Pfam" id="PF00982">
    <property type="entry name" value="Glyco_transf_20"/>
    <property type="match status" value="1"/>
</dbReference>
<dbReference type="CDD" id="cd03788">
    <property type="entry name" value="GT20_TPS"/>
    <property type="match status" value="1"/>
</dbReference>
<evidence type="ECO:0000313" key="4">
    <source>
        <dbReference type="Proteomes" id="UP000242287"/>
    </source>
</evidence>
<proteinExistence type="predicted"/>
<dbReference type="GO" id="GO:0005829">
    <property type="term" value="C:cytosol"/>
    <property type="evidence" value="ECO:0007669"/>
    <property type="project" value="TreeGrafter"/>
</dbReference>
<dbReference type="InterPro" id="IPR003337">
    <property type="entry name" value="Trehalose_PPase"/>
</dbReference>
<evidence type="ECO:0000256" key="2">
    <source>
        <dbReference type="SAM" id="SignalP"/>
    </source>
</evidence>
<dbReference type="AlphaFoldDB" id="A0A2A9NDY3"/>
<dbReference type="GO" id="GO:0003825">
    <property type="term" value="F:alpha,alpha-trehalose-phosphate synthase (UDP-forming) activity"/>
    <property type="evidence" value="ECO:0007669"/>
    <property type="project" value="TreeGrafter"/>
</dbReference>
<keyword evidence="2" id="KW-0732">Signal</keyword>
<organism evidence="3 4">
    <name type="scientific">Amanita thiersii Skay4041</name>
    <dbReference type="NCBI Taxonomy" id="703135"/>
    <lineage>
        <taxon>Eukaryota</taxon>
        <taxon>Fungi</taxon>
        <taxon>Dikarya</taxon>
        <taxon>Basidiomycota</taxon>
        <taxon>Agaricomycotina</taxon>
        <taxon>Agaricomycetes</taxon>
        <taxon>Agaricomycetidae</taxon>
        <taxon>Agaricales</taxon>
        <taxon>Pluteineae</taxon>
        <taxon>Amanitaceae</taxon>
        <taxon>Amanita</taxon>
    </lineage>
</organism>
<dbReference type="STRING" id="703135.A0A2A9NDY3"/>
<dbReference type="PANTHER" id="PTHR10788">
    <property type="entry name" value="TREHALOSE-6-PHOSPHATE SYNTHASE"/>
    <property type="match status" value="1"/>
</dbReference>
<gene>
    <name evidence="3" type="ORF">AMATHDRAFT_77910</name>
</gene>
<dbReference type="InterPro" id="IPR001830">
    <property type="entry name" value="Glyco_trans_20"/>
</dbReference>
<feature type="chain" id="PRO_5012089271" evidence="2">
    <location>
        <begin position="24"/>
        <end position="1040"/>
    </location>
</feature>
<dbReference type="GO" id="GO:0005992">
    <property type="term" value="P:trehalose biosynthetic process"/>
    <property type="evidence" value="ECO:0007669"/>
    <property type="project" value="InterPro"/>
</dbReference>
<protein>
    <submittedName>
        <fullName evidence="3">Glycosyltransferase family 20 protein</fullName>
    </submittedName>
</protein>
<sequence length="1040" mass="115365">MSSFRNHRVIVASLFLPTTAVLGETPPATPEKHVHAPTVSISAAAAVAASTASVNHVDKNKLNSPSVASPMPRRPSYSGHSRHPSAAGQGLAVGSTLGPLKSIVEDLKDKSRQITPTARSPSAEIANPFAKILRFSADVAVGSMNKTVEKINDVTGMIGDSITSSPGAGRGASPEEGACSPPTSRKHTTTHTDHQHPAPRVKRKQSRSSSRRDHSDNSGLTRSPTLTNGHGHRPNGVNGREHAWHFEQNTHCNGGLKNAVLSVTPDRVKRLLWVGTLGTNTDNFCETLRKDIDKNMMQQRSSLPVWIPDAEFASYYDEFCHQVLWPCLHYAVPDAPKTKLFYESASWKQYVAVNKRFAKAIMENVQEGDIIWVNDYHLMLLPALIRTHPKYSSSNPIGFFMHVAFPSSEIFRCLSVRDQLLNGMLGADLVGFQTASFARHFRQTVSRILAYEALPKGIQIVADTEGYTHELDDLKNCKGKGDAGMGTAGMGRFVDVGAFPMGIDVRGLKEKKTECDFDEWVSVLKQRYSGMKILVGRDKLDEVQGVKHKLLAFEMFLDKYREFQEKVVLIQVALQTTETNEFHSGVADIVSRINSKYSTLTYQPVIFLHTQDLTFNQYLALLTVADAFIVTSLREGMALRTHEYVECQEGSCHPLILSEFTGSYSYSGFRSCIAVNPWDTRGTASAIHRAITMTPQEMRTRWEDLHNHVTTQTAQAFITSFLTRCVRAHTEHLLHDLSDVPVFDLVLVLPRWKHSNRRLVLVDFEGTLWKRDLSKEGLMKVMSGDAELPEDALNALSRLAENKHNEVWLLSGLQVKNVLDRVAERVPKLGIVGENGCFIKPRPNGRKDSEWISMVSNLDMTWKGACLEILHYFTERTPGAFVEEREASVVWRYWTGGPDDGSGRQWARRQAAEAQNHIFDSLGERYGLRIIPGKNSFLVLPNHISRSTAVGAILHPTGPARSPLLGPRGAWLSTDVDDATSIGEGLDLLIAISSDEKLLRRLNEFDNSETCSTSGKGTDAKWKLDAADAKNVLEMFASVL</sequence>
<evidence type="ECO:0000256" key="1">
    <source>
        <dbReference type="SAM" id="MobiDB-lite"/>
    </source>
</evidence>